<evidence type="ECO:0000313" key="2">
    <source>
        <dbReference type="EMBL" id="MCA9754584.1"/>
    </source>
</evidence>
<accession>A0A956N8K1</accession>
<evidence type="ECO:0000313" key="3">
    <source>
        <dbReference type="Proteomes" id="UP000739538"/>
    </source>
</evidence>
<dbReference type="AlphaFoldDB" id="A0A956N8K1"/>
<dbReference type="InterPro" id="IPR038587">
    <property type="entry name" value="Ribosomal_eL40_sf"/>
</dbReference>
<name>A0A956N8K1_UNCEI</name>
<dbReference type="Proteomes" id="UP000739538">
    <property type="component" value="Unassembled WGS sequence"/>
</dbReference>
<dbReference type="Pfam" id="PF13453">
    <property type="entry name" value="Zn_ribbon_TFIIB"/>
    <property type="match status" value="1"/>
</dbReference>
<dbReference type="EMBL" id="JAGQHS010000006">
    <property type="protein sequence ID" value="MCA9754584.1"/>
    <property type="molecule type" value="Genomic_DNA"/>
</dbReference>
<proteinExistence type="predicted"/>
<reference evidence="2" key="1">
    <citation type="submission" date="2020-04" db="EMBL/GenBank/DDBJ databases">
        <authorList>
            <person name="Zhang T."/>
        </authorList>
    </citation>
    <scope>NUCLEOTIDE SEQUENCE</scope>
    <source>
        <strain evidence="2">HKST-UBA02</strain>
    </source>
</reference>
<protein>
    <submittedName>
        <fullName evidence="2">Zf-TFIIB domain-containing protein</fullName>
    </submittedName>
</protein>
<sequence length="293" mass="31704">MRLVACPKCRTQFDGSKVVGATFPCPSCGEVVRNVVHEPIDALVHRCSACGASVSAEAVHCEYCQSAIVRDRRQMGLICPECYARTPSRAKYCTNCGVEYRPQDPGSEGETLVCPADNETEMVGRSIGGVLVHECPNCAGLWVPGKEFDRLVQKAIAAQGERASAGLGAAAKPTHRWTGGSGVKYRKCPCCAGVMNRKNFGGRSGIIVDWCGEHGTWLDADELEEIAAYIMEGGLAESAVTPPSERRDAFHPNQVRAMAESERLMAEAKRKQWKRAEGKGVSLGDLLSTLLDW</sequence>
<evidence type="ECO:0000259" key="1">
    <source>
        <dbReference type="Pfam" id="PF13453"/>
    </source>
</evidence>
<organism evidence="2 3">
    <name type="scientific">Eiseniibacteriota bacterium</name>
    <dbReference type="NCBI Taxonomy" id="2212470"/>
    <lineage>
        <taxon>Bacteria</taxon>
        <taxon>Candidatus Eiseniibacteriota</taxon>
    </lineage>
</organism>
<gene>
    <name evidence="2" type="ORF">KDA27_02190</name>
</gene>
<dbReference type="InterPro" id="IPR027392">
    <property type="entry name" value="TF_Znf"/>
</dbReference>
<feature type="domain" description="Transcription factor zinc-finger" evidence="1">
    <location>
        <begin position="114"/>
        <end position="153"/>
    </location>
</feature>
<comment type="caution">
    <text evidence="2">The sequence shown here is derived from an EMBL/GenBank/DDBJ whole genome shotgun (WGS) entry which is preliminary data.</text>
</comment>
<dbReference type="Gene3D" id="4.10.1060.50">
    <property type="match status" value="1"/>
</dbReference>
<reference evidence="2" key="2">
    <citation type="journal article" date="2021" name="Microbiome">
        <title>Successional dynamics and alternative stable states in a saline activated sludge microbial community over 9 years.</title>
        <authorList>
            <person name="Wang Y."/>
            <person name="Ye J."/>
            <person name="Ju F."/>
            <person name="Liu L."/>
            <person name="Boyd J.A."/>
            <person name="Deng Y."/>
            <person name="Parks D.H."/>
            <person name="Jiang X."/>
            <person name="Yin X."/>
            <person name="Woodcroft B.J."/>
            <person name="Tyson G.W."/>
            <person name="Hugenholtz P."/>
            <person name="Polz M.F."/>
            <person name="Zhang T."/>
        </authorList>
    </citation>
    <scope>NUCLEOTIDE SEQUENCE</scope>
    <source>
        <strain evidence="2">HKST-UBA02</strain>
    </source>
</reference>